<gene>
    <name evidence="2" type="ORF">EG028_13495</name>
</gene>
<dbReference type="Proteomes" id="UP000279089">
    <property type="component" value="Unassembled WGS sequence"/>
</dbReference>
<name>A0A3N4N074_9BACT</name>
<sequence>MGKLTLHMNTMLDGVASIERLGNNMVMNAELSEYLVRNLEGKDYILLGSKTAEELIPYWAKVAANTGDPYHALGKLITDTPKIVFSNHLRNSKWDNTTLENGDITEKINALKVKNDLLVYGGISFVRSLIGHGLVDEYIILVQPAAGGGGDNIFTEIKDALPLQFKESKVFPGGLVSLNYTNK</sequence>
<dbReference type="RefSeq" id="WP_120516675.1">
    <property type="nucleotide sequence ID" value="NZ_QXZY01000007.1"/>
</dbReference>
<organism evidence="2 3">
    <name type="scientific">Chitinophaga barathri</name>
    <dbReference type="NCBI Taxonomy" id="1647451"/>
    <lineage>
        <taxon>Bacteria</taxon>
        <taxon>Pseudomonadati</taxon>
        <taxon>Bacteroidota</taxon>
        <taxon>Chitinophagia</taxon>
        <taxon>Chitinophagales</taxon>
        <taxon>Chitinophagaceae</taxon>
        <taxon>Chitinophaga</taxon>
    </lineage>
</organism>
<dbReference type="EMBL" id="RMBX01000006">
    <property type="protein sequence ID" value="RPD41023.1"/>
    <property type="molecule type" value="Genomic_DNA"/>
</dbReference>
<accession>A0A3N4N074</accession>
<proteinExistence type="predicted"/>
<dbReference type="Gene3D" id="3.40.430.10">
    <property type="entry name" value="Dihydrofolate Reductase, subunit A"/>
    <property type="match status" value="1"/>
</dbReference>
<evidence type="ECO:0000313" key="2">
    <source>
        <dbReference type="EMBL" id="RPD41023.1"/>
    </source>
</evidence>
<evidence type="ECO:0000259" key="1">
    <source>
        <dbReference type="Pfam" id="PF01872"/>
    </source>
</evidence>
<dbReference type="InterPro" id="IPR024072">
    <property type="entry name" value="DHFR-like_dom_sf"/>
</dbReference>
<keyword evidence="3" id="KW-1185">Reference proteome</keyword>
<dbReference type="SUPFAM" id="SSF53597">
    <property type="entry name" value="Dihydrofolate reductase-like"/>
    <property type="match status" value="1"/>
</dbReference>
<dbReference type="InterPro" id="IPR002734">
    <property type="entry name" value="RibDG_C"/>
</dbReference>
<dbReference type="AlphaFoldDB" id="A0A3N4N074"/>
<protein>
    <recommendedName>
        <fullName evidence="1">Bacterial bifunctional deaminase-reductase C-terminal domain-containing protein</fullName>
    </recommendedName>
</protein>
<feature type="domain" description="Bacterial bifunctional deaminase-reductase C-terminal" evidence="1">
    <location>
        <begin position="3"/>
        <end position="176"/>
    </location>
</feature>
<reference evidence="3" key="1">
    <citation type="submission" date="2018-11" db="EMBL/GenBank/DDBJ databases">
        <title>Chitinophaga lutea sp.nov., isolate from arsenic contaminated soil.</title>
        <authorList>
            <person name="Zong Y."/>
        </authorList>
    </citation>
    <scope>NUCLEOTIDE SEQUENCE [LARGE SCALE GENOMIC DNA]</scope>
    <source>
        <strain evidence="3">YLT18</strain>
    </source>
</reference>
<dbReference type="GO" id="GO:0009231">
    <property type="term" value="P:riboflavin biosynthetic process"/>
    <property type="evidence" value="ECO:0007669"/>
    <property type="project" value="InterPro"/>
</dbReference>
<evidence type="ECO:0000313" key="3">
    <source>
        <dbReference type="Proteomes" id="UP000279089"/>
    </source>
</evidence>
<dbReference type="OrthoDB" id="195113at2"/>
<comment type="caution">
    <text evidence="2">The sequence shown here is derived from an EMBL/GenBank/DDBJ whole genome shotgun (WGS) entry which is preliminary data.</text>
</comment>
<dbReference type="Pfam" id="PF01872">
    <property type="entry name" value="RibD_C"/>
    <property type="match status" value="1"/>
</dbReference>
<dbReference type="GO" id="GO:0008703">
    <property type="term" value="F:5-amino-6-(5-phosphoribosylamino)uracil reductase activity"/>
    <property type="evidence" value="ECO:0007669"/>
    <property type="project" value="InterPro"/>
</dbReference>